<gene>
    <name evidence="1" type="ORF">Pcinc_009087</name>
</gene>
<dbReference type="InterPro" id="IPR043502">
    <property type="entry name" value="DNA/RNA_pol_sf"/>
</dbReference>
<reference evidence="1" key="1">
    <citation type="submission" date="2023-10" db="EMBL/GenBank/DDBJ databases">
        <title>Genome assemblies of two species of porcelain crab, Petrolisthes cinctipes and Petrolisthes manimaculis (Anomura: Porcellanidae).</title>
        <authorList>
            <person name="Angst P."/>
        </authorList>
    </citation>
    <scope>NUCLEOTIDE SEQUENCE</scope>
    <source>
        <strain evidence="1">PB745_01</strain>
        <tissue evidence="1">Gill</tissue>
    </source>
</reference>
<evidence type="ECO:0008006" key="3">
    <source>
        <dbReference type="Google" id="ProtNLM"/>
    </source>
</evidence>
<dbReference type="Gene3D" id="3.30.70.270">
    <property type="match status" value="1"/>
</dbReference>
<name>A0AAE1G5X3_PETCI</name>
<dbReference type="GO" id="GO:0071897">
    <property type="term" value="P:DNA biosynthetic process"/>
    <property type="evidence" value="ECO:0007669"/>
    <property type="project" value="UniProtKB-ARBA"/>
</dbReference>
<comment type="caution">
    <text evidence="1">The sequence shown here is derived from an EMBL/GenBank/DDBJ whole genome shotgun (WGS) entry which is preliminary data.</text>
</comment>
<dbReference type="Proteomes" id="UP001286313">
    <property type="component" value="Unassembled WGS sequence"/>
</dbReference>
<proteinExistence type="predicted"/>
<accession>A0AAE1G5X3</accession>
<dbReference type="SUPFAM" id="SSF56672">
    <property type="entry name" value="DNA/RNA polymerases"/>
    <property type="match status" value="1"/>
</dbReference>
<dbReference type="EMBL" id="JAWQEG010000671">
    <property type="protein sequence ID" value="KAK3886767.1"/>
    <property type="molecule type" value="Genomic_DNA"/>
</dbReference>
<evidence type="ECO:0000313" key="1">
    <source>
        <dbReference type="EMBL" id="KAK3886767.1"/>
    </source>
</evidence>
<evidence type="ECO:0000313" key="2">
    <source>
        <dbReference type="Proteomes" id="UP001286313"/>
    </source>
</evidence>
<protein>
    <recommendedName>
        <fullName evidence="3">Reverse transcriptase</fullName>
    </recommendedName>
</protein>
<dbReference type="AlphaFoldDB" id="A0AAE1G5X3"/>
<organism evidence="1 2">
    <name type="scientific">Petrolisthes cinctipes</name>
    <name type="common">Flat porcelain crab</name>
    <dbReference type="NCBI Taxonomy" id="88211"/>
    <lineage>
        <taxon>Eukaryota</taxon>
        <taxon>Metazoa</taxon>
        <taxon>Ecdysozoa</taxon>
        <taxon>Arthropoda</taxon>
        <taxon>Crustacea</taxon>
        <taxon>Multicrustacea</taxon>
        <taxon>Malacostraca</taxon>
        <taxon>Eumalacostraca</taxon>
        <taxon>Eucarida</taxon>
        <taxon>Decapoda</taxon>
        <taxon>Pleocyemata</taxon>
        <taxon>Anomura</taxon>
        <taxon>Galatheoidea</taxon>
        <taxon>Porcellanidae</taxon>
        <taxon>Petrolisthes</taxon>
    </lineage>
</organism>
<sequence>MRGLPHHIHLRPDVRPYAVPATEPQYPITSMMKSGDSWTTTSVKTLLKRCLLGSPKSGYSGYHQIPLDYESRKLTTFITPWGRCVDDTLLHDRSIVESFWHTYDLLQRCMEDGVTLRPDNFSLCKRSVTFAGYLLGWKEYQPSHDFTRSIMEFTIPSSLSLTDIRSWFGIVN</sequence>
<keyword evidence="2" id="KW-1185">Reference proteome</keyword>
<dbReference type="InterPro" id="IPR043128">
    <property type="entry name" value="Rev_trsase/Diguanyl_cyclase"/>
</dbReference>